<dbReference type="EMBL" id="BBSI01000033">
    <property type="protein sequence ID" value="GAM81037.1"/>
    <property type="molecule type" value="Genomic_DNA"/>
</dbReference>
<dbReference type="AlphaFoldDB" id="A0A0B8QVK3"/>
<evidence type="ECO:0000313" key="2">
    <source>
        <dbReference type="Proteomes" id="UP000031847"/>
    </source>
</evidence>
<accession>A0A0B8QVK3</accession>
<proteinExistence type="predicted"/>
<sequence length="30" mass="3633">MTKILERVLTKDLEINKIDSEEIDYIIRKL</sequence>
<reference evidence="1 2" key="1">
    <citation type="submission" date="2015-01" db="EMBL/GenBank/DDBJ databases">
        <title>Lactococcus lactis subsp.lactis JCM 5805 whole genome shotgun sequence.</title>
        <authorList>
            <person name="Fujii T."/>
            <person name="Tomita Y."/>
            <person name="Ikushima S."/>
            <person name="Fujiwara D."/>
        </authorList>
    </citation>
    <scope>NUCLEOTIDE SEQUENCE [LARGE SCALE GENOMIC DNA]</scope>
    <source>
        <strain evidence="1 2">JCM 5805</strain>
    </source>
</reference>
<name>A0A0B8QVK3_LACLL</name>
<organism evidence="1 2">
    <name type="scientific">Lactococcus lactis subsp. lactis</name>
    <name type="common">Streptococcus lactis</name>
    <dbReference type="NCBI Taxonomy" id="1360"/>
    <lineage>
        <taxon>Bacteria</taxon>
        <taxon>Bacillati</taxon>
        <taxon>Bacillota</taxon>
        <taxon>Bacilli</taxon>
        <taxon>Lactobacillales</taxon>
        <taxon>Streptococcaceae</taxon>
        <taxon>Lactococcus</taxon>
    </lineage>
</organism>
<comment type="caution">
    <text evidence="1">The sequence shown here is derived from an EMBL/GenBank/DDBJ whole genome shotgun (WGS) entry which is preliminary data.</text>
</comment>
<evidence type="ECO:0000313" key="1">
    <source>
        <dbReference type="EMBL" id="GAM81037.1"/>
    </source>
</evidence>
<gene>
    <name evidence="1" type="ORF">JCM5805K_2153</name>
</gene>
<protein>
    <submittedName>
        <fullName evidence="1">3-oxoacyl-[acyl-carrier-protein] synthase III</fullName>
    </submittedName>
</protein>
<dbReference type="Proteomes" id="UP000031847">
    <property type="component" value="Unassembled WGS sequence"/>
</dbReference>